<dbReference type="EMBL" id="JACDTQ010000407">
    <property type="protein sequence ID" value="KAF5928202.1"/>
    <property type="molecule type" value="Genomic_DNA"/>
</dbReference>
<dbReference type="GO" id="GO:0031616">
    <property type="term" value="C:spindle pole centrosome"/>
    <property type="evidence" value="ECO:0007669"/>
    <property type="project" value="TreeGrafter"/>
</dbReference>
<reference evidence="15 16" key="1">
    <citation type="journal article" date="2020" name="Mol. Biol. Evol.">
        <title>Interspecific Gene Flow and the Evolution of Specialization in Black and White Rhinoceros.</title>
        <authorList>
            <person name="Moodley Y."/>
            <person name="Westbury M.V."/>
            <person name="Russo I.M."/>
            <person name="Gopalakrishnan S."/>
            <person name="Rakotoarivelo A."/>
            <person name="Olsen R.A."/>
            <person name="Prost S."/>
            <person name="Tunstall T."/>
            <person name="Ryder O.A."/>
            <person name="Dalen L."/>
            <person name="Bruford M.W."/>
        </authorList>
    </citation>
    <scope>NUCLEOTIDE SEQUENCE [LARGE SCALE GENOMIC DNA]</scope>
    <source>
        <strain evidence="15">SBR-YM</strain>
        <tissue evidence="15">Skin</tissue>
    </source>
</reference>
<feature type="signal peptide" evidence="14">
    <location>
        <begin position="1"/>
        <end position="25"/>
    </location>
</feature>
<dbReference type="SUPFAM" id="SSF75217">
    <property type="entry name" value="alpha/beta knot"/>
    <property type="match status" value="2"/>
</dbReference>
<evidence type="ECO:0000256" key="10">
    <source>
        <dbReference type="ARBA" id="ARBA00093228"/>
    </source>
</evidence>
<proteinExistence type="inferred from homology"/>
<dbReference type="GO" id="GO:0072686">
    <property type="term" value="C:mitotic spindle"/>
    <property type="evidence" value="ECO:0007669"/>
    <property type="project" value="TreeGrafter"/>
</dbReference>
<evidence type="ECO:0000256" key="12">
    <source>
        <dbReference type="ARBA" id="ARBA00093639"/>
    </source>
</evidence>
<feature type="compositionally biased region" description="Basic and acidic residues" evidence="13">
    <location>
        <begin position="49"/>
        <end position="95"/>
    </location>
</feature>
<dbReference type="AlphaFoldDB" id="A0A7J7FJF5"/>
<dbReference type="GO" id="GO:0032259">
    <property type="term" value="P:methylation"/>
    <property type="evidence" value="ECO:0007669"/>
    <property type="project" value="UniProtKB-KW"/>
</dbReference>
<protein>
    <recommendedName>
        <fullName evidence="12">28S rRNA (uridine-N(3))-methyltransferase</fullName>
    </recommendedName>
    <alternativeName>
        <fullName evidence="7">Centromere protein 32</fullName>
    </alternativeName>
    <alternativeName>
        <fullName evidence="9">Kinetochore-associated protein</fullName>
    </alternativeName>
    <alternativeName>
        <fullName evidence="8">SPOUT domain-containing methyltransferase 1</fullName>
    </alternativeName>
</protein>
<gene>
    <name evidence="15" type="ORF">HPG69_016575</name>
</gene>
<dbReference type="SUPFAM" id="SSF50249">
    <property type="entry name" value="Nucleic acid-binding proteins"/>
    <property type="match status" value="1"/>
</dbReference>
<feature type="chain" id="PRO_5029638456" description="28S rRNA (uridine-N(3))-methyltransferase" evidence="14">
    <location>
        <begin position="26"/>
        <end position="492"/>
    </location>
</feature>
<evidence type="ECO:0000256" key="7">
    <source>
        <dbReference type="ARBA" id="ARBA00075627"/>
    </source>
</evidence>
<comment type="subunit">
    <text evidence="6">Interacts with INCA1.</text>
</comment>
<name>A0A7J7FJF5_DICBM</name>
<dbReference type="GO" id="GO:0035198">
    <property type="term" value="F:miRNA binding"/>
    <property type="evidence" value="ECO:0007669"/>
    <property type="project" value="TreeGrafter"/>
</dbReference>
<dbReference type="InterPro" id="IPR012340">
    <property type="entry name" value="NA-bd_OB-fold"/>
</dbReference>
<dbReference type="FunFam" id="2.40.50.140:FF:000170">
    <property type="entry name" value="SPOUT domain containing methyltransferase 1"/>
    <property type="match status" value="1"/>
</dbReference>
<feature type="region of interest" description="Disordered" evidence="13">
    <location>
        <begin position="299"/>
        <end position="330"/>
    </location>
</feature>
<evidence type="ECO:0000256" key="1">
    <source>
        <dbReference type="ARBA" id="ARBA00004496"/>
    </source>
</evidence>
<dbReference type="GO" id="GO:0035196">
    <property type="term" value="P:miRNA processing"/>
    <property type="evidence" value="ECO:0007669"/>
    <property type="project" value="TreeGrafter"/>
</dbReference>
<organism evidence="15 16">
    <name type="scientific">Diceros bicornis minor</name>
    <name type="common">South-central black rhinoceros</name>
    <dbReference type="NCBI Taxonomy" id="77932"/>
    <lineage>
        <taxon>Eukaryota</taxon>
        <taxon>Metazoa</taxon>
        <taxon>Chordata</taxon>
        <taxon>Craniata</taxon>
        <taxon>Vertebrata</taxon>
        <taxon>Euteleostomi</taxon>
        <taxon>Mammalia</taxon>
        <taxon>Eutheria</taxon>
        <taxon>Laurasiatheria</taxon>
        <taxon>Perissodactyla</taxon>
        <taxon>Rhinocerotidae</taxon>
        <taxon>Diceros</taxon>
    </lineage>
</organism>
<evidence type="ECO:0000256" key="4">
    <source>
        <dbReference type="ARBA" id="ARBA00022603"/>
    </source>
</evidence>
<dbReference type="GO" id="GO:0008168">
    <property type="term" value="F:methyltransferase activity"/>
    <property type="evidence" value="ECO:0007669"/>
    <property type="project" value="UniProtKB-KW"/>
</dbReference>
<comment type="caution">
    <text evidence="15">The sequence shown here is derived from an EMBL/GenBank/DDBJ whole genome shotgun (WGS) entry which is preliminary data.</text>
</comment>
<keyword evidence="16" id="KW-1185">Reference proteome</keyword>
<feature type="region of interest" description="Disordered" evidence="13">
    <location>
        <begin position="22"/>
        <end position="95"/>
    </location>
</feature>
<dbReference type="PANTHER" id="PTHR12150">
    <property type="entry name" value="CLASS IV SAM-BINDING METHYLTRANSFERASE-RELATED"/>
    <property type="match status" value="1"/>
</dbReference>
<keyword evidence="4" id="KW-0489">Methyltransferase</keyword>
<dbReference type="InterPro" id="IPR029026">
    <property type="entry name" value="tRNA_m1G_MTases_N"/>
</dbReference>
<feature type="region of interest" description="Disordered" evidence="13">
    <location>
        <begin position="452"/>
        <end position="479"/>
    </location>
</feature>
<dbReference type="Proteomes" id="UP000551758">
    <property type="component" value="Unassembled WGS sequence"/>
</dbReference>
<evidence type="ECO:0000256" key="8">
    <source>
        <dbReference type="ARBA" id="ARBA00078957"/>
    </source>
</evidence>
<evidence type="ECO:0000256" key="5">
    <source>
        <dbReference type="ARBA" id="ARBA00022679"/>
    </source>
</evidence>
<evidence type="ECO:0000313" key="15">
    <source>
        <dbReference type="EMBL" id="KAF5928202.1"/>
    </source>
</evidence>
<comment type="function">
    <text evidence="11">S-adenosyl-L-methionine-dependent methyltransferase that specifically methylates the N3 position of a uridine in 28S rRNA. Required for association of the centrosomes with the poles of the bipolar mitotic spindle during metaphase. Also involved in chromosome alignment. May promote centrosome maturation probably by recruiting A-kinase anchor protein AKAP9 to centrosomes in early mitosis. Binds specifically to miRNA MIR145 hairpin, regulates MIR145 expression at a postranscriptional level.</text>
</comment>
<evidence type="ECO:0000256" key="3">
    <source>
        <dbReference type="ARBA" id="ARBA00022490"/>
    </source>
</evidence>
<evidence type="ECO:0000256" key="11">
    <source>
        <dbReference type="ARBA" id="ARBA00093377"/>
    </source>
</evidence>
<dbReference type="GO" id="GO:0051661">
    <property type="term" value="P:maintenance of centrosome location"/>
    <property type="evidence" value="ECO:0007669"/>
    <property type="project" value="TreeGrafter"/>
</dbReference>
<dbReference type="Gene3D" id="3.40.1280.10">
    <property type="match status" value="2"/>
</dbReference>
<comment type="catalytic activity">
    <reaction evidence="10">
        <text>uridine in 28S rRNA + S-adenosyl-L-methionine = N(3)-methyluridine in 28S rRNA + S-adenosyl-L-homocysteine + H(+)</text>
        <dbReference type="Rhea" id="RHEA:83635"/>
        <dbReference type="Rhea" id="RHEA-COMP:20178"/>
        <dbReference type="Rhea" id="RHEA-COMP:20181"/>
        <dbReference type="ChEBI" id="CHEBI:15378"/>
        <dbReference type="ChEBI" id="CHEBI:57856"/>
        <dbReference type="ChEBI" id="CHEBI:59789"/>
        <dbReference type="ChEBI" id="CHEBI:65315"/>
        <dbReference type="ChEBI" id="CHEBI:74502"/>
    </reaction>
    <physiologicalReaction direction="left-to-right" evidence="10">
        <dbReference type="Rhea" id="RHEA:83636"/>
    </physiologicalReaction>
</comment>
<keyword evidence="5" id="KW-0808">Transferase</keyword>
<evidence type="ECO:0000256" key="14">
    <source>
        <dbReference type="SAM" id="SignalP"/>
    </source>
</evidence>
<dbReference type="GO" id="GO:0005737">
    <property type="term" value="C:cytoplasm"/>
    <property type="evidence" value="ECO:0007669"/>
    <property type="project" value="UniProtKB-SubCell"/>
</dbReference>
<keyword evidence="3" id="KW-0963">Cytoplasm</keyword>
<evidence type="ECO:0000313" key="16">
    <source>
        <dbReference type="Proteomes" id="UP000551758"/>
    </source>
</evidence>
<dbReference type="CDD" id="cd18086">
    <property type="entry name" value="HsC9orf114-like"/>
    <property type="match status" value="1"/>
</dbReference>
<keyword evidence="14" id="KW-0732">Signal</keyword>
<evidence type="ECO:0000256" key="13">
    <source>
        <dbReference type="SAM" id="MobiDB-lite"/>
    </source>
</evidence>
<dbReference type="GO" id="GO:0000776">
    <property type="term" value="C:kinetochore"/>
    <property type="evidence" value="ECO:0007669"/>
    <property type="project" value="TreeGrafter"/>
</dbReference>
<dbReference type="InterPro" id="IPR029028">
    <property type="entry name" value="Alpha/beta_knot_MTases"/>
</dbReference>
<dbReference type="Pfam" id="PF02598">
    <property type="entry name" value="Methyltrn_RNA_3"/>
    <property type="match status" value="2"/>
</dbReference>
<dbReference type="InterPro" id="IPR003750">
    <property type="entry name" value="Put_MeTrfase-C9orf114-like"/>
</dbReference>
<evidence type="ECO:0000256" key="9">
    <source>
        <dbReference type="ARBA" id="ARBA00079311"/>
    </source>
</evidence>
<feature type="compositionally biased region" description="Low complexity" evidence="13">
    <location>
        <begin position="299"/>
        <end position="327"/>
    </location>
</feature>
<dbReference type="PANTHER" id="PTHR12150:SF13">
    <property type="entry name" value="METHYLTRANSFERASE C9ORF114-RELATED"/>
    <property type="match status" value="1"/>
</dbReference>
<evidence type="ECO:0000256" key="2">
    <source>
        <dbReference type="ARBA" id="ARBA00009841"/>
    </source>
</evidence>
<comment type="similarity">
    <text evidence="2">Belongs to the class IV-like SAM-binding methyltransferase superfamily.</text>
</comment>
<evidence type="ECO:0000256" key="6">
    <source>
        <dbReference type="ARBA" id="ARBA00062137"/>
    </source>
</evidence>
<sequence length="492" mass="53890">MGRKGARSPWRLLWLLTQQHWGAQADPTERTPSPGLLRVPLPSTNRMSSHPEKEEKKKWKDLKLMKKLERQQAQEEEAKRQQEEEAAAEREDRGRPYTLSVALPGSILDNAQSPELRTYLAGQIARACAIFCVDEIVVFDEEGQDAKTVEGEFRGVGKKGQACVQLARILQYLECPQYLRKAFFPKHQDLQFAGLLNPLDSPHHMRQDEESEFREGVVVDRPTRPGQGSFVNCGMKKEVKIDKNLEPGLRVTVRLNQKQLPESKTYRGKVVSSQDPRTKAGLYWGYTVRLASCLSAVSPSSVPDSPGTVEGLDLASLPESPSSSPLPTEYTHTHSQAAVACGEQDPSELAPPPGAVFAEAPFQDGYDLTIGTSERGSNVASAQLPSFRHALVVFGGLQGLEAGVDADPNLEVAEPSVLFDLYVNTCPGQGSRTIRTEEAILISLAALQPGLTQAGARPSERSCQTQDSEEAAVKPEVPAHHLGQTAKTCLQK</sequence>
<comment type="subcellular location">
    <subcellularLocation>
        <location evidence="1">Cytoplasm</location>
    </subcellularLocation>
</comment>
<accession>A0A7J7FJF5</accession>